<evidence type="ECO:0000313" key="4">
    <source>
        <dbReference type="Proteomes" id="UP000195442"/>
    </source>
</evidence>
<comment type="similarity">
    <text evidence="1">Belongs to the NifZ family.</text>
</comment>
<keyword evidence="2" id="KW-0535">Nitrogen fixation</keyword>
<dbReference type="InterPro" id="IPR007415">
    <property type="entry name" value="Nitrogenase_MoFe_mat_NifZ"/>
</dbReference>
<dbReference type="EMBL" id="FUKJ01000275">
    <property type="protein sequence ID" value="SJM93622.1"/>
    <property type="molecule type" value="Genomic_DNA"/>
</dbReference>
<dbReference type="GO" id="GO:0009399">
    <property type="term" value="P:nitrogen fixation"/>
    <property type="evidence" value="ECO:0007669"/>
    <property type="project" value="InterPro"/>
</dbReference>
<sequence>MRVEDLDIGDVVYAAKAILDDGSIPYGNEGQVLATAGTRGVITMIGHVEEQPERSVFLVRFENKEMNLGNPIGCWVDDLAVEPRLVN</sequence>
<keyword evidence="4" id="KW-1185">Reference proteome</keyword>
<name>A0A1R4HBI4_9GAMM</name>
<reference evidence="4" key="1">
    <citation type="submission" date="2017-02" db="EMBL/GenBank/DDBJ databases">
        <authorList>
            <person name="Daims H."/>
        </authorList>
    </citation>
    <scope>NUCLEOTIDE SEQUENCE [LARGE SCALE GENOMIC DNA]</scope>
</reference>
<evidence type="ECO:0000313" key="3">
    <source>
        <dbReference type="EMBL" id="SJM93622.1"/>
    </source>
</evidence>
<accession>A0A1R4HBI4</accession>
<protein>
    <submittedName>
        <fullName evidence="3">Putative NifZ protein</fullName>
    </submittedName>
</protein>
<dbReference type="Pfam" id="PF04319">
    <property type="entry name" value="NifZ"/>
    <property type="match status" value="1"/>
</dbReference>
<evidence type="ECO:0000256" key="1">
    <source>
        <dbReference type="ARBA" id="ARBA00008027"/>
    </source>
</evidence>
<proteinExistence type="inferred from homology"/>
<evidence type="ECO:0000256" key="2">
    <source>
        <dbReference type="ARBA" id="ARBA00023231"/>
    </source>
</evidence>
<organism evidence="3 4">
    <name type="scientific">Crenothrix polyspora</name>
    <dbReference type="NCBI Taxonomy" id="360316"/>
    <lineage>
        <taxon>Bacteria</taxon>
        <taxon>Pseudomonadati</taxon>
        <taxon>Pseudomonadota</taxon>
        <taxon>Gammaproteobacteria</taxon>
        <taxon>Methylococcales</taxon>
        <taxon>Crenotrichaceae</taxon>
        <taxon>Crenothrix</taxon>
    </lineage>
</organism>
<dbReference type="RefSeq" id="WP_087147456.1">
    <property type="nucleotide sequence ID" value="NZ_FUKJ01000275.1"/>
</dbReference>
<dbReference type="Proteomes" id="UP000195442">
    <property type="component" value="Unassembled WGS sequence"/>
</dbReference>
<dbReference type="OrthoDB" id="9181363at2"/>
<dbReference type="AlphaFoldDB" id="A0A1R4HBI4"/>
<gene>
    <name evidence="3" type="ORF">CRENPOLYSF2_3460002</name>
</gene>